<name>A0ABS9TN74_9PSEU</name>
<comment type="caution">
    <text evidence="1">The sequence shown here is derived from an EMBL/GenBank/DDBJ whole genome shotgun (WGS) entry which is preliminary data.</text>
</comment>
<keyword evidence="2" id="KW-1185">Reference proteome</keyword>
<dbReference type="Proteomes" id="UP001299970">
    <property type="component" value="Unassembled WGS sequence"/>
</dbReference>
<protein>
    <submittedName>
        <fullName evidence="1">Replication initiation protein</fullName>
    </submittedName>
</protein>
<accession>A0ABS9TN74</accession>
<dbReference type="InterPro" id="IPR046828">
    <property type="entry name" value="RepSA"/>
</dbReference>
<sequence length="463" mass="51012">MTAPATTAPADVLDAISARLRDPGYRTWRTQVEATGGCAAPIHLSGSTRVLDRDGAVLIERGGEILAPCGNRRESVCPACSDRYAGDAFHLIRAGLAGDSKGVPAAVTGKPRAFLTLTAPSFGPVHTRRTGRRAQILPCGCGDRHHPDDPRLGSPLDPDTYDYVGAVLWQAHAGALWHRFTIALRRALATALGIPVRAFRDHARLSYAKVAEYQRRGLVHFHAVLRLDGPDGPGDPTPTGLTGDVLREVVRLAARTAVLTAPRPDGTPLVLEWGRQLDLRTITPAHAAHLEDESGEITDAALAGYIAKYATKGTGASETAERPIRDIDHLQHLDVSPHHAAMIRTCWELGALERYEELGLRRWAHMLGFRGHFLTKSQRYSTTFGALRNQRRTWRLTEDLVQLDRDTEDPNEIPLDLSTVTVVNDWRLVHIGHRAYAERELAVAIAERNRQQRKSRTTQRRTA</sequence>
<dbReference type="EMBL" id="JAKXMK010000028">
    <property type="protein sequence ID" value="MCH6169853.1"/>
    <property type="molecule type" value="Genomic_DNA"/>
</dbReference>
<dbReference type="RefSeq" id="WP_241040512.1">
    <property type="nucleotide sequence ID" value="NZ_BAAAJF010000014.1"/>
</dbReference>
<gene>
    <name evidence="1" type="ORF">MMF94_29485</name>
</gene>
<evidence type="ECO:0000313" key="2">
    <source>
        <dbReference type="Proteomes" id="UP001299970"/>
    </source>
</evidence>
<organism evidence="1 2">
    <name type="scientific">Pseudonocardia alaniniphila</name>
    <dbReference type="NCBI Taxonomy" id="75291"/>
    <lineage>
        <taxon>Bacteria</taxon>
        <taxon>Bacillati</taxon>
        <taxon>Actinomycetota</taxon>
        <taxon>Actinomycetes</taxon>
        <taxon>Pseudonocardiales</taxon>
        <taxon>Pseudonocardiaceae</taxon>
        <taxon>Pseudonocardia</taxon>
    </lineage>
</organism>
<proteinExistence type="predicted"/>
<evidence type="ECO:0000313" key="1">
    <source>
        <dbReference type="EMBL" id="MCH6169853.1"/>
    </source>
</evidence>
<dbReference type="Pfam" id="PF20199">
    <property type="entry name" value="RepSA"/>
    <property type="match status" value="1"/>
</dbReference>
<reference evidence="1 2" key="1">
    <citation type="submission" date="2022-03" db="EMBL/GenBank/DDBJ databases">
        <title>Pseudonocardia alaer sp. nov., a novel actinomycete isolated from reed forest soil.</title>
        <authorList>
            <person name="Wang L."/>
        </authorList>
    </citation>
    <scope>NUCLEOTIDE SEQUENCE [LARGE SCALE GENOMIC DNA]</scope>
    <source>
        <strain evidence="1 2">Y-16303</strain>
    </source>
</reference>